<keyword evidence="3" id="KW-1185">Reference proteome</keyword>
<comment type="caution">
    <text evidence="2">The sequence shown here is derived from an EMBL/GenBank/DDBJ whole genome shotgun (WGS) entry which is preliminary data.</text>
</comment>
<reference evidence="2" key="1">
    <citation type="submission" date="2022-11" db="EMBL/GenBank/DDBJ databases">
        <title>Genome Sequence of Cubamyces cubensis.</title>
        <authorList>
            <person name="Buettner E."/>
        </authorList>
    </citation>
    <scope>NUCLEOTIDE SEQUENCE</scope>
    <source>
        <strain evidence="2">MPL-01</strain>
    </source>
</reference>
<proteinExistence type="predicted"/>
<protein>
    <submittedName>
        <fullName evidence="2">Uncharacterized protein</fullName>
    </submittedName>
</protein>
<dbReference type="AlphaFoldDB" id="A0AAD7TYQ9"/>
<feature type="region of interest" description="Disordered" evidence="1">
    <location>
        <begin position="311"/>
        <end position="335"/>
    </location>
</feature>
<dbReference type="Proteomes" id="UP001215151">
    <property type="component" value="Unassembled WGS sequence"/>
</dbReference>
<evidence type="ECO:0000313" key="2">
    <source>
        <dbReference type="EMBL" id="KAJ8489066.1"/>
    </source>
</evidence>
<sequence>MVEHFNDPIATAEAQTLKTKKHLVYLDSNLDLPFPTDFWYRYEISPIGTTPRPEDPAHGITADMVIPIFPNTHHPRDRPPIRPETPFPFPNCYHWIENDATVRIRRKDEQYDDTNAVELSAMQHVMIDIGFSDDYKRIDDFLDGQAEGDEGTAGIDDGAATIPSPAPTPPRAVSRASQPSRLSAHSGRAASRSEDTDSLPEGEIAKAHANPSLHDEGKCDPTVADIYRMDIFGLSHDDSAELLPLVDLWYELTEHLSADTIPSPLEFYKERDAIARIIHAARLRSPNVPTPLRNPDRLSIMSDDLSQVSAYSFDYPPPGPAPPVGDDTKPDRKSIDNGALWHERANRLHQDDFDGRGAHSAKPLPPASNADIQKPAHVGIWTRIRKRALAVIFFRRPPWSMQPPLLPYFP</sequence>
<name>A0AAD7TYQ9_9APHY</name>
<feature type="compositionally biased region" description="Basic and acidic residues" evidence="1">
    <location>
        <begin position="326"/>
        <end position="335"/>
    </location>
</feature>
<evidence type="ECO:0000313" key="3">
    <source>
        <dbReference type="Proteomes" id="UP001215151"/>
    </source>
</evidence>
<feature type="region of interest" description="Disordered" evidence="1">
    <location>
        <begin position="144"/>
        <end position="217"/>
    </location>
</feature>
<feature type="region of interest" description="Disordered" evidence="1">
    <location>
        <begin position="350"/>
        <end position="371"/>
    </location>
</feature>
<evidence type="ECO:0000256" key="1">
    <source>
        <dbReference type="SAM" id="MobiDB-lite"/>
    </source>
</evidence>
<organism evidence="2 3">
    <name type="scientific">Trametes cubensis</name>
    <dbReference type="NCBI Taxonomy" id="1111947"/>
    <lineage>
        <taxon>Eukaryota</taxon>
        <taxon>Fungi</taxon>
        <taxon>Dikarya</taxon>
        <taxon>Basidiomycota</taxon>
        <taxon>Agaricomycotina</taxon>
        <taxon>Agaricomycetes</taxon>
        <taxon>Polyporales</taxon>
        <taxon>Polyporaceae</taxon>
        <taxon>Trametes</taxon>
    </lineage>
</organism>
<dbReference type="EMBL" id="JAPEVG010000054">
    <property type="protein sequence ID" value="KAJ8489066.1"/>
    <property type="molecule type" value="Genomic_DNA"/>
</dbReference>
<gene>
    <name evidence="2" type="ORF">ONZ51_g3183</name>
</gene>
<accession>A0AAD7TYQ9</accession>